<keyword evidence="3" id="KW-1185">Reference proteome</keyword>
<evidence type="ECO:0000313" key="2">
    <source>
        <dbReference type="EMBL" id="MBW7462244.1"/>
    </source>
</evidence>
<gene>
    <name evidence="2" type="ORF">K0U00_50155</name>
</gene>
<feature type="non-terminal residue" evidence="2">
    <location>
        <position position="114"/>
    </location>
</feature>
<evidence type="ECO:0000259" key="1">
    <source>
        <dbReference type="Pfam" id="PF08494"/>
    </source>
</evidence>
<name>A0ABS7CMS7_9BACL</name>
<protein>
    <recommendedName>
        <fullName evidence="1">Lhr-like DEAD/H associated domain-containing protein</fullName>
    </recommendedName>
</protein>
<organism evidence="2 3">
    <name type="scientific">Paenibacillus sepulcri</name>
    <dbReference type="NCBI Taxonomy" id="359917"/>
    <lineage>
        <taxon>Bacteria</taxon>
        <taxon>Bacillati</taxon>
        <taxon>Bacillota</taxon>
        <taxon>Bacilli</taxon>
        <taxon>Bacillales</taxon>
        <taxon>Paenibacillaceae</taxon>
        <taxon>Paenibacillus</taxon>
    </lineage>
</organism>
<dbReference type="InterPro" id="IPR013701">
    <property type="entry name" value="Lhr-like_DEAD/DEAH_assoc"/>
</dbReference>
<dbReference type="Proteomes" id="UP001519887">
    <property type="component" value="Unassembled WGS sequence"/>
</dbReference>
<feature type="non-terminal residue" evidence="2">
    <location>
        <position position="1"/>
    </location>
</feature>
<dbReference type="EMBL" id="JAHZIK010003727">
    <property type="protein sequence ID" value="MBW7462244.1"/>
    <property type="molecule type" value="Genomic_DNA"/>
</dbReference>
<accession>A0ABS7CMS7</accession>
<proteinExistence type="predicted"/>
<sequence>QHRALALPTDRRIVIEHYRDLMNQTRVIIHNPFGRRINRTWLLAIEHQFKRLLPYKMYGNAKDNGIELVLPEWDASWLKTLWHITPESIEPLMTEAIAGSPLLAIAFRRIAETS</sequence>
<evidence type="ECO:0000313" key="3">
    <source>
        <dbReference type="Proteomes" id="UP001519887"/>
    </source>
</evidence>
<reference evidence="2 3" key="1">
    <citation type="submission" date="2021-07" db="EMBL/GenBank/DDBJ databases">
        <title>Paenibacillus radiodurans sp. nov., isolated from the southeastern edge of Tengger Desert.</title>
        <authorList>
            <person name="Zhang G."/>
        </authorList>
    </citation>
    <scope>NUCLEOTIDE SEQUENCE [LARGE SCALE GENOMIC DNA]</scope>
    <source>
        <strain evidence="2 3">CCM 7311</strain>
    </source>
</reference>
<dbReference type="Pfam" id="PF08494">
    <property type="entry name" value="DEAD_assoc"/>
    <property type="match status" value="1"/>
</dbReference>
<comment type="caution">
    <text evidence="2">The sequence shown here is derived from an EMBL/GenBank/DDBJ whole genome shotgun (WGS) entry which is preliminary data.</text>
</comment>
<feature type="domain" description="Lhr-like DEAD/H associated" evidence="1">
    <location>
        <begin position="7"/>
        <end position="113"/>
    </location>
</feature>